<evidence type="ECO:0000313" key="2">
    <source>
        <dbReference type="Proteomes" id="UP000434276"/>
    </source>
</evidence>
<name>A0A5S9Y840_ARATH</name>
<sequence length="72" mass="8528">MVATIISQWFQSVVSYLWKIKKKLNIGSERVLRELIVTVHKEDLLSRFISKEEMNSLEILRDIVIKFYSRGT</sequence>
<accession>A0A5S9Y840</accession>
<dbReference type="EMBL" id="CACSHJ010000096">
    <property type="protein sequence ID" value="CAA0405480.1"/>
    <property type="molecule type" value="Genomic_DNA"/>
</dbReference>
<evidence type="ECO:0000313" key="1">
    <source>
        <dbReference type="EMBL" id="CAA0405480.1"/>
    </source>
</evidence>
<dbReference type="AlphaFoldDB" id="A0A5S9Y840"/>
<organism evidence="1 2">
    <name type="scientific">Arabidopsis thaliana</name>
    <name type="common">Mouse-ear cress</name>
    <dbReference type="NCBI Taxonomy" id="3702"/>
    <lineage>
        <taxon>Eukaryota</taxon>
        <taxon>Viridiplantae</taxon>
        <taxon>Streptophyta</taxon>
        <taxon>Embryophyta</taxon>
        <taxon>Tracheophyta</taxon>
        <taxon>Spermatophyta</taxon>
        <taxon>Magnoliopsida</taxon>
        <taxon>eudicotyledons</taxon>
        <taxon>Gunneridae</taxon>
        <taxon>Pentapetalae</taxon>
        <taxon>rosids</taxon>
        <taxon>malvids</taxon>
        <taxon>Brassicales</taxon>
        <taxon>Brassicaceae</taxon>
        <taxon>Camelineae</taxon>
        <taxon>Arabidopsis</taxon>
    </lineage>
</organism>
<dbReference type="OrthoDB" id="1470350at2759"/>
<proteinExistence type="predicted"/>
<dbReference type="Proteomes" id="UP000434276">
    <property type="component" value="Unassembled WGS sequence"/>
</dbReference>
<protein>
    <submittedName>
        <fullName evidence="1">Uncharacterized protein</fullName>
    </submittedName>
</protein>
<gene>
    <name evidence="1" type="ORF">C24_LOCUS23524</name>
</gene>
<reference evidence="1 2" key="1">
    <citation type="submission" date="2019-12" db="EMBL/GenBank/DDBJ databases">
        <authorList>
            <person name="Jiao W.-B."/>
            <person name="Schneeberger K."/>
        </authorList>
    </citation>
    <scope>NUCLEOTIDE SEQUENCE [LARGE SCALE GENOMIC DNA]</scope>
    <source>
        <strain evidence="2">cv. C24</strain>
    </source>
</reference>